<accession>A0A562WR95</accession>
<feature type="region of interest" description="Disordered" evidence="1">
    <location>
        <begin position="41"/>
        <end position="97"/>
    </location>
</feature>
<dbReference type="Proteomes" id="UP000319449">
    <property type="component" value="Unassembled WGS sequence"/>
</dbReference>
<feature type="chain" id="PRO_5022165777" evidence="2">
    <location>
        <begin position="26"/>
        <end position="453"/>
    </location>
</feature>
<comment type="caution">
    <text evidence="3">The sequence shown here is derived from an EMBL/GenBank/DDBJ whole genome shotgun (WGS) entry which is preliminary data.</text>
</comment>
<feature type="compositionally biased region" description="Basic residues" evidence="1">
    <location>
        <begin position="71"/>
        <end position="85"/>
    </location>
</feature>
<feature type="signal peptide" evidence="2">
    <location>
        <begin position="1"/>
        <end position="25"/>
    </location>
</feature>
<dbReference type="OrthoDB" id="5398634at2"/>
<organism evidence="3 4">
    <name type="scientific">Geobacter argillaceus</name>
    <dbReference type="NCBI Taxonomy" id="345631"/>
    <lineage>
        <taxon>Bacteria</taxon>
        <taxon>Pseudomonadati</taxon>
        <taxon>Thermodesulfobacteriota</taxon>
        <taxon>Desulfuromonadia</taxon>
        <taxon>Geobacterales</taxon>
        <taxon>Geobacteraceae</taxon>
        <taxon>Geobacter</taxon>
    </lineage>
</organism>
<evidence type="ECO:0000313" key="3">
    <source>
        <dbReference type="EMBL" id="TWJ32641.1"/>
    </source>
</evidence>
<dbReference type="EMBL" id="VLLN01000003">
    <property type="protein sequence ID" value="TWJ32641.1"/>
    <property type="molecule type" value="Genomic_DNA"/>
</dbReference>
<evidence type="ECO:0000313" key="4">
    <source>
        <dbReference type="Proteomes" id="UP000319449"/>
    </source>
</evidence>
<sequence length="453" mass="49671">MGIKRTTETLMALVLVMGLAAEAVAVDPRFAIDLKTLDQRPAAAETPAHQPQRRDSAPIASKPATAQPAKKGVRHSRVASHRNRPARSQLVEKGTGQQLQMLSMTKGTEVGALEVLKQFWPGMVPAKETEYRPLEVSSPTFALSLDAGRYPALPAMDGGRIVVDAAGTMPSLVRTLLMEQGDKVRVVSENPANRRRFFSSLLKAARFYSVEEDFSVGFGSDPQLTVTADYKIEKAADSLLKHELLLLNVRDDLPAMPPALGAFLREEGFSVQEPFAQTVAGGSGRRGTVWQVTAKDSQGMADGLLKALNLPVDRDRNVELFSYRESGLVLTIKADRYVESGGERFIINTFTGDPVAYTLTRLLETRGYRVVMLEAKDGLQQVSEKLMSRLRLPGSYARHTLWAPGDAPYSLRVSGVMLPRSAQNGGTLFVTSRELQPLHRELLDLNGYRVLAD</sequence>
<evidence type="ECO:0000256" key="1">
    <source>
        <dbReference type="SAM" id="MobiDB-lite"/>
    </source>
</evidence>
<dbReference type="RefSeq" id="WP_145017982.1">
    <property type="nucleotide sequence ID" value="NZ_VLLN01000003.1"/>
</dbReference>
<proteinExistence type="predicted"/>
<name>A0A562WR95_9BACT</name>
<gene>
    <name evidence="3" type="ORF">JN12_00615</name>
</gene>
<protein>
    <submittedName>
        <fullName evidence="3">Uncharacterized protein</fullName>
    </submittedName>
</protein>
<reference evidence="3 4" key="1">
    <citation type="submission" date="2019-07" db="EMBL/GenBank/DDBJ databases">
        <title>Genomic Encyclopedia of Archaeal and Bacterial Type Strains, Phase II (KMG-II): from individual species to whole genera.</title>
        <authorList>
            <person name="Goeker M."/>
        </authorList>
    </citation>
    <scope>NUCLEOTIDE SEQUENCE [LARGE SCALE GENOMIC DNA]</scope>
    <source>
        <strain evidence="3 4">ATCC BAA-1139</strain>
    </source>
</reference>
<dbReference type="AlphaFoldDB" id="A0A562WR95"/>
<evidence type="ECO:0000256" key="2">
    <source>
        <dbReference type="SAM" id="SignalP"/>
    </source>
</evidence>
<keyword evidence="4" id="KW-1185">Reference proteome</keyword>
<keyword evidence="2" id="KW-0732">Signal</keyword>